<evidence type="ECO:0000313" key="1">
    <source>
        <dbReference type="EMBL" id="CAG8517125.1"/>
    </source>
</evidence>
<sequence length="59" mass="7080">MSYYISAALSRGWFGSARTLDSIYEYANNQIHCSGKIHKQFVKQYLRDRNEQYLHYEDI</sequence>
<keyword evidence="2" id="KW-1185">Reference proteome</keyword>
<name>A0A9N9A2D2_9GLOM</name>
<evidence type="ECO:0000313" key="2">
    <source>
        <dbReference type="Proteomes" id="UP000789759"/>
    </source>
</evidence>
<accession>A0A9N9A2D2</accession>
<organism evidence="1 2">
    <name type="scientific">Cetraspora pellucida</name>
    <dbReference type="NCBI Taxonomy" id="1433469"/>
    <lineage>
        <taxon>Eukaryota</taxon>
        <taxon>Fungi</taxon>
        <taxon>Fungi incertae sedis</taxon>
        <taxon>Mucoromycota</taxon>
        <taxon>Glomeromycotina</taxon>
        <taxon>Glomeromycetes</taxon>
        <taxon>Diversisporales</taxon>
        <taxon>Gigasporaceae</taxon>
        <taxon>Cetraspora</taxon>
    </lineage>
</organism>
<reference evidence="1" key="1">
    <citation type="submission" date="2021-06" db="EMBL/GenBank/DDBJ databases">
        <authorList>
            <person name="Kallberg Y."/>
            <person name="Tangrot J."/>
            <person name="Rosling A."/>
        </authorList>
    </citation>
    <scope>NUCLEOTIDE SEQUENCE</scope>
    <source>
        <strain evidence="1">FL966</strain>
    </source>
</reference>
<dbReference type="EMBL" id="CAJVQA010001517">
    <property type="protein sequence ID" value="CAG8517125.1"/>
    <property type="molecule type" value="Genomic_DNA"/>
</dbReference>
<protein>
    <submittedName>
        <fullName evidence="1">22088_t:CDS:1</fullName>
    </submittedName>
</protein>
<dbReference type="Proteomes" id="UP000789759">
    <property type="component" value="Unassembled WGS sequence"/>
</dbReference>
<dbReference type="AlphaFoldDB" id="A0A9N9A2D2"/>
<proteinExistence type="predicted"/>
<comment type="caution">
    <text evidence="1">The sequence shown here is derived from an EMBL/GenBank/DDBJ whole genome shotgun (WGS) entry which is preliminary data.</text>
</comment>
<gene>
    <name evidence="1" type="ORF">CPELLU_LOCUS3203</name>
</gene>